<reference evidence="2" key="1">
    <citation type="submission" date="2012-11" db="EMBL/GenBank/DDBJ databases">
        <authorList>
            <person name="Lucero-Rivera Y.E."/>
            <person name="Tovar-Ramirez D."/>
        </authorList>
    </citation>
    <scope>NUCLEOTIDE SEQUENCE [LARGE SCALE GENOMIC DNA]</scope>
    <source>
        <strain evidence="2">Araruama</strain>
    </source>
</reference>
<sequence>MNNLPEGDTVDEQFLNYQDVWEEYNDRLDQFSIPPLAVFSEAGTDFRVENISPGNYKVYKSNKPSYGCLFYDGDFEISNEGVVTITVGSVATVTFSE</sequence>
<dbReference type="EMBL" id="ATBP01002589">
    <property type="protein sequence ID" value="ETR65689.1"/>
    <property type="molecule type" value="Genomic_DNA"/>
</dbReference>
<dbReference type="AlphaFoldDB" id="A0A1V1NSY8"/>
<proteinExistence type="predicted"/>
<organism evidence="1 2">
    <name type="scientific">Candidatus Magnetoglobus multicellularis str. Araruama</name>
    <dbReference type="NCBI Taxonomy" id="890399"/>
    <lineage>
        <taxon>Bacteria</taxon>
        <taxon>Pseudomonadati</taxon>
        <taxon>Thermodesulfobacteriota</taxon>
        <taxon>Desulfobacteria</taxon>
        <taxon>Desulfobacterales</taxon>
        <taxon>Desulfobacteraceae</taxon>
        <taxon>Candidatus Magnetoglobus</taxon>
    </lineage>
</organism>
<accession>A0A1V1NSY8</accession>
<protein>
    <submittedName>
        <fullName evidence="1">Uncharacterized protein</fullName>
    </submittedName>
</protein>
<evidence type="ECO:0000313" key="1">
    <source>
        <dbReference type="EMBL" id="ETR65689.1"/>
    </source>
</evidence>
<name>A0A1V1NSY8_9BACT</name>
<gene>
    <name evidence="1" type="ORF">OMM_05954</name>
</gene>
<comment type="caution">
    <text evidence="1">The sequence shown here is derived from an EMBL/GenBank/DDBJ whole genome shotgun (WGS) entry which is preliminary data.</text>
</comment>
<dbReference type="Proteomes" id="UP000189670">
    <property type="component" value="Unassembled WGS sequence"/>
</dbReference>
<evidence type="ECO:0000313" key="2">
    <source>
        <dbReference type="Proteomes" id="UP000189670"/>
    </source>
</evidence>